<evidence type="ECO:0000256" key="9">
    <source>
        <dbReference type="ARBA" id="ARBA00022812"/>
    </source>
</evidence>
<evidence type="ECO:0000256" key="16">
    <source>
        <dbReference type="ARBA" id="ARBA00023296"/>
    </source>
</evidence>
<keyword evidence="8" id="KW-1161">Viral attachment to host cell</keyword>
<protein>
    <recommendedName>
        <fullName evidence="17">M polyprotein</fullName>
    </recommendedName>
</protein>
<evidence type="ECO:0000256" key="10">
    <source>
        <dbReference type="ARBA" id="ARBA00022844"/>
    </source>
</evidence>
<feature type="transmembrane region" description="Helical" evidence="18">
    <location>
        <begin position="423"/>
        <end position="456"/>
    </location>
</feature>
<evidence type="ECO:0000256" key="15">
    <source>
        <dbReference type="ARBA" id="ARBA00023184"/>
    </source>
</evidence>
<evidence type="ECO:0000256" key="2">
    <source>
        <dbReference type="ARBA" id="ARBA00004381"/>
    </source>
</evidence>
<keyword evidence="14" id="KW-0325">Glycoprotein</keyword>
<evidence type="ECO:0000256" key="7">
    <source>
        <dbReference type="ARBA" id="ARBA00022595"/>
    </source>
</evidence>
<accession>A0A7D7EYJ2</accession>
<keyword evidence="5" id="KW-1170">Fusion of virus membrane with host endosomal membrane</keyword>
<dbReference type="GO" id="GO:0046718">
    <property type="term" value="P:symbiont entry into host cell"/>
    <property type="evidence" value="ECO:0007669"/>
    <property type="project" value="UniProtKB-KW"/>
</dbReference>
<evidence type="ECO:0000256" key="4">
    <source>
        <dbReference type="ARBA" id="ARBA00022506"/>
    </source>
</evidence>
<evidence type="ECO:0000256" key="1">
    <source>
        <dbReference type="ARBA" id="ARBA00004244"/>
    </source>
</evidence>
<keyword evidence="12 18" id="KW-0472">Membrane</keyword>
<dbReference type="GO" id="GO:0019062">
    <property type="term" value="P:virion attachment to host cell"/>
    <property type="evidence" value="ECO:0007669"/>
    <property type="project" value="UniProtKB-KW"/>
</dbReference>
<evidence type="ECO:0000256" key="8">
    <source>
        <dbReference type="ARBA" id="ARBA00022804"/>
    </source>
</evidence>
<keyword evidence="10" id="KW-0946">Virion</keyword>
<evidence type="ECO:0000256" key="3">
    <source>
        <dbReference type="ARBA" id="ARBA00004482"/>
    </source>
</evidence>
<keyword evidence="18" id="KW-0812">Transmembrane</keyword>
<keyword evidence="11" id="KW-1043">Host membrane</keyword>
<evidence type="ECO:0000313" key="23">
    <source>
        <dbReference type="Proteomes" id="UP000677738"/>
    </source>
</evidence>
<feature type="domain" description="Hantavirus glycoprotein Gc N-terminal" evidence="19">
    <location>
        <begin position="671"/>
        <end position="923"/>
    </location>
</feature>
<keyword evidence="23" id="KW-1185">Reference proteome</keyword>
<dbReference type="Proteomes" id="UP000677738">
    <property type="component" value="Genome"/>
</dbReference>
<evidence type="ECO:0000256" key="14">
    <source>
        <dbReference type="ARBA" id="ARBA00023180"/>
    </source>
</evidence>
<evidence type="ECO:0000259" key="21">
    <source>
        <dbReference type="Pfam" id="PF20726"/>
    </source>
</evidence>
<proteinExistence type="predicted"/>
<dbReference type="Pfam" id="PF01561">
    <property type="entry name" value="Hanta_Gc_N"/>
    <property type="match status" value="1"/>
</dbReference>
<dbReference type="EMBL" id="MT153362">
    <property type="protein sequence ID" value="QMP82377.1"/>
    <property type="molecule type" value="Viral_cRNA"/>
</dbReference>
<name>A0A7D7EYJ2_9VIRU</name>
<keyword evidence="9" id="KW-1040">Host Golgi apparatus</keyword>
<dbReference type="GO" id="GO:0044178">
    <property type="term" value="C:host cell Golgi membrane"/>
    <property type="evidence" value="ECO:0007669"/>
    <property type="project" value="UniProtKB-SubCell"/>
</dbReference>
<reference evidence="22" key="2">
    <citation type="submission" date="2020-03" db="EMBL/GenBank/DDBJ databases">
        <authorList>
            <person name="Kafer S."/>
            <person name="Paraskevopoulou S."/>
            <person name="Zirkel F."/>
            <person name="Wieseke N."/>
            <person name="Donath A."/>
            <person name="Petersen M."/>
            <person name="Jones T.C."/>
            <person name="Liu S."/>
            <person name="Zhou X."/>
            <person name="Middendorf M."/>
            <person name="Junglen S."/>
            <person name="Misof B."/>
            <person name="Drosten C."/>
        </authorList>
    </citation>
    <scope>NUCLEOTIDE SEQUENCE</scope>
    <source>
        <strain evidence="22">OKIAV321</strain>
    </source>
</reference>
<dbReference type="GO" id="GO:0055036">
    <property type="term" value="C:virion membrane"/>
    <property type="evidence" value="ECO:0007669"/>
    <property type="project" value="UniProtKB-SubCell"/>
</dbReference>
<keyword evidence="18" id="KW-1133">Transmembrane helix</keyword>
<keyword evidence="16" id="KW-1160">Virus entry into host cell</keyword>
<feature type="domain" description="Glycoprotein Gc C-terminal bunyavirales" evidence="20">
    <location>
        <begin position="1003"/>
        <end position="1183"/>
    </location>
</feature>
<dbReference type="Pfam" id="PF20726">
    <property type="entry name" value="Nairovirus_Gn"/>
    <property type="match status" value="1"/>
</dbReference>
<dbReference type="GO" id="GO:0044167">
    <property type="term" value="C:host cell endoplasmic reticulum membrane"/>
    <property type="evidence" value="ECO:0007669"/>
    <property type="project" value="UniProtKB-SubCell"/>
</dbReference>
<evidence type="ECO:0000256" key="12">
    <source>
        <dbReference type="ARBA" id="ARBA00023136"/>
    </source>
</evidence>
<evidence type="ECO:0000256" key="5">
    <source>
        <dbReference type="ARBA" id="ARBA00022510"/>
    </source>
</evidence>
<evidence type="ECO:0000259" key="19">
    <source>
        <dbReference type="Pfam" id="PF01561"/>
    </source>
</evidence>
<sequence length="1220" mass="135113">MYCFSMQNLLITLIMLSAVSCENCLIGPVTDTKGDVAAGKLKSVCVGKMVEEPYLNMCSDLSGYAPRVSEPASGLISSGDCDLIFTGNSSQWTVTAPDACRHCNLSSTGTAKSTRQVMTTTISQKVSQLSKGDKKLSVDLVNAKDTSNVLQEEKTFMMNFQSSDIENGCFLKYMNFGVEKDSVHFWFIMHKQLPDVKLNHPQSCTSRSDEIQANSGSVAFVRRILVNCIITESGQVSVSVRSGIGETYLVYNEGVVLTCSHESLSVWQDTALVGHESSSNKNYLLCYNGTTIETEVSSINNHDSCIILHLVRSLEGCDSQATNAGSSICKIESSDSDGWQHRIRIINRPSGVITLQSDLDKKSISCVETCEVKVKASIYVSLVCTSGKQAFRQYVSEVSVKCPFISYAFSGKVASAVCRATDYPVLVLVLIVWILSGYLACIIFLTIVKGLVVLFFGSAAYLSEKLLKVRESCEDCGCDVGFQSLEVLHETCEKGICPFCRIFYGEKLKEHCPNCPSKTERLTDAMVKEKKTNRKSKIYRSIKRLLSSTKTPALLWFLISVSLCIPILVGASDDAHSLKESQFIADIYKNSKISNSLKKVGDYMTELAKELDECKPGCFKVNLECRCATEDHFYRTIRRLLTVEGSMAHVAPIENSRGFINVNSTMNPVFSEDTIELTFQSSTRTGDTVVISGNSIIDIVPSEESGITFRVGSEESDEKRSVSVVLKTIAQVYRTKFIRWVSNREVITSSEMDCTGDCTSKCSCNGTACLSKKWPEDRSWSCNPSWCWSIGDGCTCCTLKAKAKPESGLLSIWETEYLETRAVVCINLDNKRFSCKEVVGGGTFSVDKIEVGITKPFGTFDVLPKLIAVKHNLDHTHPSIRQITDIYLEPDICGERHCTHGEIGDFSFTRIETLSIASKLTGKEVIMSWKGVGIDRVCEFSIGPRCVETGVVSDQSELFRNFELTSNSMNNKFRPITTSVYEGQSGSLGLQLTVSPLVNKGMMQLLLKVRGMELHAKRVTPVVSKFELLKCGGCRNCYQGFWCTVKASLTKPESYYLHLISKSKSVSVDRRSVLVTNQVEVLNISLFSPIPESEVEICVEETNTCSKKENISLQEPVPILIEQGKQVILPFFNQTGSPNGWLGKLWNRVSGVFSGLWNIIAWIFSGWKQALIVFAALIVIYLLLSLRKRGINLKMPSLGVFKSRRRFGRVATQNKLGKQI</sequence>
<evidence type="ECO:0000256" key="13">
    <source>
        <dbReference type="ARBA" id="ARBA00023157"/>
    </source>
</evidence>
<evidence type="ECO:0000313" key="22">
    <source>
        <dbReference type="EMBL" id="QMP82377.1"/>
    </source>
</evidence>
<dbReference type="RefSeq" id="YP_010840025.1">
    <property type="nucleotide sequence ID" value="NC_078345.1"/>
</dbReference>
<dbReference type="InterPro" id="IPR002532">
    <property type="entry name" value="Hanta_Gc_N"/>
</dbReference>
<evidence type="ECO:0000256" key="18">
    <source>
        <dbReference type="SAM" id="Phobius"/>
    </source>
</evidence>
<dbReference type="InterPro" id="IPR048791">
    <property type="entry name" value="Gc_C_bunya"/>
</dbReference>
<keyword evidence="15" id="KW-1038">Host endoplasmic reticulum</keyword>
<reference evidence="22" key="1">
    <citation type="journal article" date="2019" name="PLoS Pathog.">
        <title>Re-assessing the diversity of negative strand RNA viruses in insects.</title>
        <authorList>
            <person name="Kafer S."/>
            <person name="Paraskevopoulou S."/>
            <person name="Zirkel F."/>
            <person name="Wieseke N."/>
            <person name="Donath A."/>
            <person name="Petersen M."/>
            <person name="Jones T.C."/>
            <person name="Liu S."/>
            <person name="Zhou X."/>
            <person name="Middendorf M."/>
            <person name="Junglen S."/>
            <person name="Misof B."/>
            <person name="Drosten C."/>
        </authorList>
    </citation>
    <scope>NUCLEOTIDE SEQUENCE</scope>
    <source>
        <strain evidence="22">OKIAV321</strain>
    </source>
</reference>
<organism evidence="22 23">
    <name type="scientific">red goblin roach virus 1</name>
    <dbReference type="NCBI Taxonomy" id="3118717"/>
    <lineage>
        <taxon>Viruses</taxon>
        <taxon>Riboviria</taxon>
        <taxon>Orthornavirae</taxon>
        <taxon>Negarnaviricota</taxon>
        <taxon>Polyploviricotina</taxon>
        <taxon>Bunyaviricetes</taxon>
        <taxon>Hareavirales</taxon>
        <taxon>Nairoviridae</taxon>
        <taxon>Ocetevirus</taxon>
        <taxon>Ocetevirus paratemnopterygis</taxon>
    </lineage>
</organism>
<comment type="subcellular location">
    <subcellularLocation>
        <location evidence="1">Host Golgi apparatus membrane</location>
        <topology evidence="1">Single-pass type I membrane protein</topology>
    </subcellularLocation>
    <subcellularLocation>
        <location evidence="3">Host endoplasmic reticulum membrane</location>
        <topology evidence="3">Single-pass type I membrane protein</topology>
    </subcellularLocation>
    <subcellularLocation>
        <location evidence="2">Virion membrane</location>
        <topology evidence="2">Single-pass membrane protein</topology>
    </subcellularLocation>
</comment>
<evidence type="ECO:0000256" key="6">
    <source>
        <dbReference type="ARBA" id="ARBA00022581"/>
    </source>
</evidence>
<dbReference type="InterPro" id="IPR048801">
    <property type="entry name" value="Gn_nairovirus"/>
</dbReference>
<evidence type="ECO:0000256" key="17">
    <source>
        <dbReference type="ARBA" id="ARBA00031199"/>
    </source>
</evidence>
<dbReference type="GO" id="GO:0039654">
    <property type="term" value="P:fusion of virus membrane with host endosome membrane"/>
    <property type="evidence" value="ECO:0007669"/>
    <property type="project" value="UniProtKB-KW"/>
</dbReference>
<keyword evidence="13" id="KW-1015">Disulfide bond</keyword>
<feature type="domain" description="Structural glycoprotein Gn nairovirus" evidence="21">
    <location>
        <begin position="284"/>
        <end position="546"/>
    </location>
</feature>
<dbReference type="GeneID" id="80550421"/>
<evidence type="ECO:0000256" key="11">
    <source>
        <dbReference type="ARBA" id="ARBA00022870"/>
    </source>
</evidence>
<dbReference type="Pfam" id="PF20682">
    <property type="entry name" value="Hanta_Gc_C"/>
    <property type="match status" value="1"/>
</dbReference>
<keyword evidence="4" id="KW-1168">Fusion of virus membrane with host membrane</keyword>
<evidence type="ECO:0000259" key="20">
    <source>
        <dbReference type="Pfam" id="PF20682"/>
    </source>
</evidence>
<feature type="transmembrane region" description="Helical" evidence="18">
    <location>
        <begin position="1159"/>
        <end position="1184"/>
    </location>
</feature>
<keyword evidence="7" id="KW-1162">Viral penetration into host cytoplasm</keyword>
<dbReference type="KEGG" id="vg:80550421"/>
<keyword evidence="6" id="KW-0945">Host-virus interaction</keyword>